<keyword evidence="2" id="KW-1185">Reference proteome</keyword>
<evidence type="ECO:0000313" key="2">
    <source>
        <dbReference type="Proteomes" id="UP000261620"/>
    </source>
</evidence>
<protein>
    <submittedName>
        <fullName evidence="1">Uncharacterized protein</fullName>
    </submittedName>
</protein>
<organism evidence="1 2">
    <name type="scientific">Mola mola</name>
    <name type="common">Ocean sunfish</name>
    <name type="synonym">Tetraodon mola</name>
    <dbReference type="NCBI Taxonomy" id="94237"/>
    <lineage>
        <taxon>Eukaryota</taxon>
        <taxon>Metazoa</taxon>
        <taxon>Chordata</taxon>
        <taxon>Craniata</taxon>
        <taxon>Vertebrata</taxon>
        <taxon>Euteleostomi</taxon>
        <taxon>Actinopterygii</taxon>
        <taxon>Neopterygii</taxon>
        <taxon>Teleostei</taxon>
        <taxon>Neoteleostei</taxon>
        <taxon>Acanthomorphata</taxon>
        <taxon>Eupercaria</taxon>
        <taxon>Tetraodontiformes</taxon>
        <taxon>Molidae</taxon>
        <taxon>Mola</taxon>
    </lineage>
</organism>
<dbReference type="AlphaFoldDB" id="A0A3Q3XPY6"/>
<dbReference type="InterPro" id="IPR041090">
    <property type="entry name" value="DUF5578"/>
</dbReference>
<sequence length="61" mass="6743">MSAQEEMANTGKVLSFLREWDHGNGRVLSSFLVQNAGKTSYELERQFAQAASLFLAFTGSN</sequence>
<name>A0A3Q3XPY6_MOLML</name>
<proteinExistence type="predicted"/>
<dbReference type="Pfam" id="PF17741">
    <property type="entry name" value="DUF5578"/>
    <property type="match status" value="1"/>
</dbReference>
<reference evidence="1" key="2">
    <citation type="submission" date="2025-09" db="UniProtKB">
        <authorList>
            <consortium name="Ensembl"/>
        </authorList>
    </citation>
    <scope>IDENTIFICATION</scope>
</reference>
<dbReference type="OMA" id="SICALKN"/>
<dbReference type="Ensembl" id="ENSMMOT00000027609.1">
    <property type="protein sequence ID" value="ENSMMOP00000027146.1"/>
    <property type="gene ID" value="ENSMMOG00000020538.1"/>
</dbReference>
<accession>A0A3Q3XPY6</accession>
<reference evidence="1" key="1">
    <citation type="submission" date="2025-08" db="UniProtKB">
        <authorList>
            <consortium name="Ensembl"/>
        </authorList>
    </citation>
    <scope>IDENTIFICATION</scope>
</reference>
<evidence type="ECO:0000313" key="1">
    <source>
        <dbReference type="Ensembl" id="ENSMMOP00000027146.1"/>
    </source>
</evidence>
<dbReference type="Proteomes" id="UP000261620">
    <property type="component" value="Unplaced"/>
</dbReference>